<dbReference type="Gene3D" id="3.90.320.10">
    <property type="match status" value="1"/>
</dbReference>
<gene>
    <name evidence="9" type="ORF">JOC73_002312</name>
</gene>
<dbReference type="Pfam" id="PF12705">
    <property type="entry name" value="PDDEXK_1"/>
    <property type="match status" value="1"/>
</dbReference>
<proteinExistence type="predicted"/>
<keyword evidence="10" id="KW-1185">Reference proteome</keyword>
<keyword evidence="5" id="KW-0067">ATP-binding</keyword>
<keyword evidence="2" id="KW-0227">DNA damage</keyword>
<reference evidence="9 10" key="1">
    <citation type="submission" date="2021-01" db="EMBL/GenBank/DDBJ databases">
        <title>Genomic Encyclopedia of Type Strains, Phase IV (KMG-IV): sequencing the most valuable type-strain genomes for metagenomic binning, comparative biology and taxonomic classification.</title>
        <authorList>
            <person name="Goeker M."/>
        </authorList>
    </citation>
    <scope>NUCLEOTIDE SEQUENCE [LARGE SCALE GENOMIC DNA]</scope>
    <source>
        <strain evidence="9 10">DSM 25890</strain>
    </source>
</reference>
<keyword evidence="6" id="KW-0238">DNA-binding</keyword>
<evidence type="ECO:0000256" key="1">
    <source>
        <dbReference type="ARBA" id="ARBA00022741"/>
    </source>
</evidence>
<keyword evidence="7" id="KW-0234">DNA repair</keyword>
<evidence type="ECO:0000313" key="10">
    <source>
        <dbReference type="Proteomes" id="UP001314796"/>
    </source>
</evidence>
<dbReference type="Proteomes" id="UP001314796">
    <property type="component" value="Unassembled WGS sequence"/>
</dbReference>
<protein>
    <recommendedName>
        <fullName evidence="8">PD-(D/E)XK endonuclease-like domain-containing protein</fullName>
    </recommendedName>
</protein>
<evidence type="ECO:0000256" key="7">
    <source>
        <dbReference type="ARBA" id="ARBA00023204"/>
    </source>
</evidence>
<evidence type="ECO:0000259" key="8">
    <source>
        <dbReference type="Pfam" id="PF12705"/>
    </source>
</evidence>
<dbReference type="EMBL" id="JAFBEE010000017">
    <property type="protein sequence ID" value="MBM7615738.1"/>
    <property type="molecule type" value="Genomic_DNA"/>
</dbReference>
<keyword evidence="3" id="KW-0378">Hydrolase</keyword>
<evidence type="ECO:0000256" key="4">
    <source>
        <dbReference type="ARBA" id="ARBA00022806"/>
    </source>
</evidence>
<name>A0ABS2NS09_9FIRM</name>
<keyword evidence="1" id="KW-0547">Nucleotide-binding</keyword>
<evidence type="ECO:0000256" key="6">
    <source>
        <dbReference type="ARBA" id="ARBA00023125"/>
    </source>
</evidence>
<evidence type="ECO:0000256" key="2">
    <source>
        <dbReference type="ARBA" id="ARBA00022763"/>
    </source>
</evidence>
<keyword evidence="4" id="KW-0347">Helicase</keyword>
<sequence length="164" mass="19041">MIKVKSHIAFGNSIHTTLADYNQVTNKGFKRLDLLHTLLHKNWISDGYGSPIEEKEFWNRGLGLLNTYHHNPLDQDVKNLIIESMLYKETDNFILCGKLDKVYERSDHVIEVLDYKTGSLMTPMGHIQLLLYLILTEANLGVRPQAASLYYLPENRSKRKFQYT</sequence>
<organism evidence="9 10">
    <name type="scientific">Alkaliphilus hydrothermalis</name>
    <dbReference type="NCBI Taxonomy" id="1482730"/>
    <lineage>
        <taxon>Bacteria</taxon>
        <taxon>Bacillati</taxon>
        <taxon>Bacillota</taxon>
        <taxon>Clostridia</taxon>
        <taxon>Peptostreptococcales</taxon>
        <taxon>Natronincolaceae</taxon>
        <taxon>Alkaliphilus</taxon>
    </lineage>
</organism>
<evidence type="ECO:0000256" key="5">
    <source>
        <dbReference type="ARBA" id="ARBA00022840"/>
    </source>
</evidence>
<accession>A0ABS2NS09</accession>
<dbReference type="RefSeq" id="WP_204403287.1">
    <property type="nucleotide sequence ID" value="NZ_JAFBEE010000017.1"/>
</dbReference>
<comment type="caution">
    <text evidence="9">The sequence shown here is derived from an EMBL/GenBank/DDBJ whole genome shotgun (WGS) entry which is preliminary data.</text>
</comment>
<evidence type="ECO:0000256" key="3">
    <source>
        <dbReference type="ARBA" id="ARBA00022801"/>
    </source>
</evidence>
<feature type="domain" description="PD-(D/E)XK endonuclease-like" evidence="8">
    <location>
        <begin position="6"/>
        <end position="156"/>
    </location>
</feature>
<dbReference type="InterPro" id="IPR038726">
    <property type="entry name" value="PDDEXK_AddAB-type"/>
</dbReference>
<evidence type="ECO:0000313" key="9">
    <source>
        <dbReference type="EMBL" id="MBM7615738.1"/>
    </source>
</evidence>
<dbReference type="InterPro" id="IPR011604">
    <property type="entry name" value="PDDEXK-like_dom_sf"/>
</dbReference>